<reference evidence="1 2" key="1">
    <citation type="journal article" date="2007" name="Microbiology">
        <title>Comparative genomic analysis of mycobacteriophage Tweety: evolutionary insights and construction of compatible site-specific integration vectors for mycobacteria.</title>
        <authorList>
            <person name="Pham T.T."/>
            <person name="Jacobs-Sera D."/>
            <person name="Pedulla M.L."/>
            <person name="Hendrix R.W."/>
            <person name="Hatfull G.F."/>
        </authorList>
    </citation>
    <scope>NUCLEOTIDE SEQUENCE</scope>
</reference>
<accession>A5YK06</accession>
<protein>
    <submittedName>
        <fullName evidence="1">Uncharacterized protein</fullName>
    </submittedName>
</protein>
<keyword evidence="2" id="KW-1185">Reference proteome</keyword>
<organism evidence="1 2">
    <name type="scientific">Mycobacterium phage Tweety</name>
    <dbReference type="NCBI Taxonomy" id="439809"/>
    <lineage>
        <taxon>Viruses</taxon>
        <taxon>Duplodnaviria</taxon>
        <taxon>Heunggongvirae</taxon>
        <taxon>Uroviricota</taxon>
        <taxon>Caudoviricetes</taxon>
        <taxon>Gracegardnervirinae</taxon>
        <taxon>Cheoctovirus</taxon>
        <taxon>Cheoctovirus tweety</taxon>
        <taxon>Mycobacterium virus Tweety</taxon>
    </lineage>
</organism>
<dbReference type="KEGG" id="vg:5758682"/>
<sequence>MRRTNERLWWMYGLVWEISDTRSPEAANTVYRLAGRFMKRWEEANG</sequence>
<evidence type="ECO:0000313" key="1">
    <source>
        <dbReference type="EMBL" id="ABQ86107.1"/>
    </source>
</evidence>
<dbReference type="GeneID" id="5758682"/>
<evidence type="ECO:0000313" key="2">
    <source>
        <dbReference type="Proteomes" id="UP000001995"/>
    </source>
</evidence>
<dbReference type="RefSeq" id="YP_001469271.1">
    <property type="nucleotide sequence ID" value="NC_009820.1"/>
</dbReference>
<dbReference type="Proteomes" id="UP000001995">
    <property type="component" value="Segment"/>
</dbReference>
<dbReference type="EMBL" id="EF536069">
    <property type="protein sequence ID" value="ABQ86107.1"/>
    <property type="molecule type" value="Genomic_DNA"/>
</dbReference>
<name>A5YK06_9CAUD</name>
<dbReference type="OrthoDB" id="22513at10239"/>
<gene>
    <name evidence="1" type="primary">38</name>
    <name evidence="1" type="ORF">PBI_TWEETY_38</name>
</gene>
<proteinExistence type="predicted"/>